<dbReference type="SMART" id="SM00345">
    <property type="entry name" value="HTH_GNTR"/>
    <property type="match status" value="1"/>
</dbReference>
<evidence type="ECO:0000259" key="4">
    <source>
        <dbReference type="PROSITE" id="PS50949"/>
    </source>
</evidence>
<feature type="domain" description="HTH gntR-type" evidence="4">
    <location>
        <begin position="2"/>
        <end position="70"/>
    </location>
</feature>
<reference evidence="5 6" key="1">
    <citation type="submission" date="2016-10" db="EMBL/GenBank/DDBJ databases">
        <authorList>
            <person name="Varghese N."/>
            <person name="Submissions S."/>
        </authorList>
    </citation>
    <scope>NUCLEOTIDE SEQUENCE [LARGE SCALE GENOMIC DNA]</scope>
    <source>
        <strain evidence="5 6">DSM 13796</strain>
    </source>
</reference>
<dbReference type="Gene3D" id="3.40.50.2300">
    <property type="match status" value="2"/>
</dbReference>
<dbReference type="SUPFAM" id="SSF53822">
    <property type="entry name" value="Periplasmic binding protein-like I"/>
    <property type="match status" value="1"/>
</dbReference>
<dbReference type="Pfam" id="PF00392">
    <property type="entry name" value="GntR"/>
    <property type="match status" value="1"/>
</dbReference>
<dbReference type="InterPro" id="IPR000524">
    <property type="entry name" value="Tscrpt_reg_HTH_GntR"/>
</dbReference>
<dbReference type="PRINTS" id="PR00035">
    <property type="entry name" value="HTHGNTR"/>
</dbReference>
<keyword evidence="2" id="KW-0238">DNA-binding</keyword>
<proteinExistence type="predicted"/>
<dbReference type="InterPro" id="IPR036388">
    <property type="entry name" value="WH-like_DNA-bd_sf"/>
</dbReference>
<evidence type="ECO:0000256" key="2">
    <source>
        <dbReference type="ARBA" id="ARBA00023125"/>
    </source>
</evidence>
<keyword evidence="3" id="KW-0804">Transcription</keyword>
<dbReference type="CDD" id="cd07377">
    <property type="entry name" value="WHTH_GntR"/>
    <property type="match status" value="1"/>
</dbReference>
<protein>
    <submittedName>
        <fullName evidence="5">Transcriptional regulator, GntR family</fullName>
    </submittedName>
</protein>
<evidence type="ECO:0000256" key="3">
    <source>
        <dbReference type="ARBA" id="ARBA00023163"/>
    </source>
</evidence>
<evidence type="ECO:0000313" key="6">
    <source>
        <dbReference type="Proteomes" id="UP000182762"/>
    </source>
</evidence>
<keyword evidence="6" id="KW-1185">Reference proteome</keyword>
<dbReference type="CDD" id="cd01541">
    <property type="entry name" value="PBP1_AraR"/>
    <property type="match status" value="1"/>
</dbReference>
<dbReference type="PROSITE" id="PS50949">
    <property type="entry name" value="HTH_GNTR"/>
    <property type="match status" value="1"/>
</dbReference>
<evidence type="ECO:0000313" key="5">
    <source>
        <dbReference type="EMBL" id="SFQ38945.1"/>
    </source>
</evidence>
<dbReference type="SUPFAM" id="SSF46785">
    <property type="entry name" value="Winged helix' DNA-binding domain"/>
    <property type="match status" value="1"/>
</dbReference>
<dbReference type="PANTHER" id="PTHR30146:SF150">
    <property type="entry name" value="ARABINOSE METABOLISM TRANSCRIPTIONAL REPRESSOR"/>
    <property type="match status" value="1"/>
</dbReference>
<evidence type="ECO:0000256" key="1">
    <source>
        <dbReference type="ARBA" id="ARBA00023015"/>
    </source>
</evidence>
<dbReference type="InterPro" id="IPR033532">
    <property type="entry name" value="AraR_ligand_bind_dom"/>
</dbReference>
<dbReference type="InterPro" id="IPR046335">
    <property type="entry name" value="LacI/GalR-like_sensor"/>
</dbReference>
<comment type="caution">
    <text evidence="5">The sequence shown here is derived from an EMBL/GenBank/DDBJ whole genome shotgun (WGS) entry which is preliminary data.</text>
</comment>
<gene>
    <name evidence="5" type="ORF">SAMN02745910_01224</name>
</gene>
<dbReference type="Proteomes" id="UP000182762">
    <property type="component" value="Unassembled WGS sequence"/>
</dbReference>
<sequence>MQPKYKTVKDEIKSWLMSDKFSPHDKLPTETQLMEKFHVSRHTIRRAIGDLEVENYLYRIQGGGMYVSNWREKQETQTLTKTIAVLTTHIADYIFPSIIVGIEKVLSEHSFSLLLSSTHHDISLERKSLENLLSHPIEGIIVEPTKSSYPSQNIGFYKNLEKSNMPCVMIHSTYQDTNFPSLTMDDTKGGYMATEHLLSLGHRKILGIFKTDDHQGLKRMNGFISAYQQNPSLSVPGDFITYGTNEEKKELPQRIKASLTNSNRPTGIVCYNDQVALTVMSIAKELGLSIPEDLSVVGYDDSQVANIVDVKLTTIKHPKEQMGIDAANMILKLIESPLTKKVESIVYEPELVIRESTKEIRD</sequence>
<keyword evidence="1" id="KW-0805">Transcription regulation</keyword>
<dbReference type="PANTHER" id="PTHR30146">
    <property type="entry name" value="LACI-RELATED TRANSCRIPTIONAL REPRESSOR"/>
    <property type="match status" value="1"/>
</dbReference>
<dbReference type="Gene3D" id="1.10.10.10">
    <property type="entry name" value="Winged helix-like DNA-binding domain superfamily/Winged helix DNA-binding domain"/>
    <property type="match status" value="1"/>
</dbReference>
<name>A0A1I5Y407_9BACI</name>
<dbReference type="InterPro" id="IPR036390">
    <property type="entry name" value="WH_DNA-bd_sf"/>
</dbReference>
<dbReference type="RefSeq" id="WP_061803653.1">
    <property type="nucleotide sequence ID" value="NZ_FOXX01000002.1"/>
</dbReference>
<dbReference type="Pfam" id="PF13377">
    <property type="entry name" value="Peripla_BP_3"/>
    <property type="match status" value="1"/>
</dbReference>
<organism evidence="5 6">
    <name type="scientific">Priestia endophytica DSM 13796</name>
    <dbReference type="NCBI Taxonomy" id="1121089"/>
    <lineage>
        <taxon>Bacteria</taxon>
        <taxon>Bacillati</taxon>
        <taxon>Bacillota</taxon>
        <taxon>Bacilli</taxon>
        <taxon>Bacillales</taxon>
        <taxon>Bacillaceae</taxon>
        <taxon>Priestia</taxon>
    </lineage>
</organism>
<dbReference type="InterPro" id="IPR028082">
    <property type="entry name" value="Peripla_BP_I"/>
</dbReference>
<accession>A0A1I5Y407</accession>
<dbReference type="EMBL" id="FOXX01000002">
    <property type="protein sequence ID" value="SFQ38945.1"/>
    <property type="molecule type" value="Genomic_DNA"/>
</dbReference>
<dbReference type="GeneID" id="93709948"/>